<dbReference type="Pfam" id="PF00076">
    <property type="entry name" value="RRM_1"/>
    <property type="match status" value="1"/>
</dbReference>
<proteinExistence type="predicted"/>
<organism evidence="4 5">
    <name type="scientific">Carex littledalei</name>
    <dbReference type="NCBI Taxonomy" id="544730"/>
    <lineage>
        <taxon>Eukaryota</taxon>
        <taxon>Viridiplantae</taxon>
        <taxon>Streptophyta</taxon>
        <taxon>Embryophyta</taxon>
        <taxon>Tracheophyta</taxon>
        <taxon>Spermatophyta</taxon>
        <taxon>Magnoliopsida</taxon>
        <taxon>Liliopsida</taxon>
        <taxon>Poales</taxon>
        <taxon>Cyperaceae</taxon>
        <taxon>Cyperoideae</taxon>
        <taxon>Cariceae</taxon>
        <taxon>Carex</taxon>
        <taxon>Carex subgen. Euthyceras</taxon>
    </lineage>
</organism>
<keyword evidence="1 2" id="KW-0694">RNA-binding</keyword>
<dbReference type="EMBL" id="SWLB01000027">
    <property type="protein sequence ID" value="KAF3321075.1"/>
    <property type="molecule type" value="Genomic_DNA"/>
</dbReference>
<keyword evidence="5" id="KW-1185">Reference proteome</keyword>
<accession>A0A833VD48</accession>
<dbReference type="GO" id="GO:0003723">
    <property type="term" value="F:RNA binding"/>
    <property type="evidence" value="ECO:0007669"/>
    <property type="project" value="UniProtKB-UniRule"/>
</dbReference>
<evidence type="ECO:0000256" key="1">
    <source>
        <dbReference type="ARBA" id="ARBA00022884"/>
    </source>
</evidence>
<dbReference type="GO" id="GO:1900871">
    <property type="term" value="P:chloroplast mRNA modification"/>
    <property type="evidence" value="ECO:0007669"/>
    <property type="project" value="TreeGrafter"/>
</dbReference>
<evidence type="ECO:0000256" key="2">
    <source>
        <dbReference type="PROSITE-ProRule" id="PRU00176"/>
    </source>
</evidence>
<dbReference type="GO" id="GO:0016554">
    <property type="term" value="P:cytidine to uridine editing"/>
    <property type="evidence" value="ECO:0007669"/>
    <property type="project" value="TreeGrafter"/>
</dbReference>
<evidence type="ECO:0000313" key="5">
    <source>
        <dbReference type="Proteomes" id="UP000623129"/>
    </source>
</evidence>
<dbReference type="SMART" id="SM00360">
    <property type="entry name" value="RRM"/>
    <property type="match status" value="1"/>
</dbReference>
<dbReference type="GO" id="GO:0009507">
    <property type="term" value="C:chloroplast"/>
    <property type="evidence" value="ECO:0007669"/>
    <property type="project" value="TreeGrafter"/>
</dbReference>
<dbReference type="AlphaFoldDB" id="A0A833VD48"/>
<dbReference type="InterPro" id="IPR000504">
    <property type="entry name" value="RRM_dom"/>
</dbReference>
<protein>
    <submittedName>
        <fullName evidence="4">Glycine-rich RNA-binding protein 3</fullName>
    </submittedName>
</protein>
<sequence length="170" mass="18692">MAAMAVSYAAVASLLTASSSLEKLSLPSDCSFRLKRRVLPSLQGQALSTRLGVAPGRCGFAVACLPSTTESEPIDPTKLYISGLSFRTSKDGLIEAFKIYGQLVEVNLVMDRIAKRSRGFAFLRYSNEEESRKAIEGMHGKFLDGRVIFVEVCKPRSTVPRQPKRSPLQY</sequence>
<feature type="domain" description="RRM" evidence="3">
    <location>
        <begin position="77"/>
        <end position="155"/>
    </location>
</feature>
<name>A0A833VD48_9POAL</name>
<evidence type="ECO:0000313" key="4">
    <source>
        <dbReference type="EMBL" id="KAF3321075.1"/>
    </source>
</evidence>
<reference evidence="4" key="1">
    <citation type="submission" date="2020-01" db="EMBL/GenBank/DDBJ databases">
        <title>Genome sequence of Kobresia littledalei, the first chromosome-level genome in the family Cyperaceae.</title>
        <authorList>
            <person name="Qu G."/>
        </authorList>
    </citation>
    <scope>NUCLEOTIDE SEQUENCE</scope>
    <source>
        <strain evidence="4">C.B.Clarke</strain>
        <tissue evidence="4">Leaf</tissue>
    </source>
</reference>
<dbReference type="SUPFAM" id="SSF54928">
    <property type="entry name" value="RNA-binding domain, RBD"/>
    <property type="match status" value="1"/>
</dbReference>
<dbReference type="OrthoDB" id="439808at2759"/>
<dbReference type="Gene3D" id="3.30.70.330">
    <property type="match status" value="1"/>
</dbReference>
<dbReference type="PROSITE" id="PS50102">
    <property type="entry name" value="RRM"/>
    <property type="match status" value="1"/>
</dbReference>
<evidence type="ECO:0000259" key="3">
    <source>
        <dbReference type="PROSITE" id="PS50102"/>
    </source>
</evidence>
<gene>
    <name evidence="4" type="ORF">FCM35_KLT14328</name>
</gene>
<dbReference type="PANTHER" id="PTHR48029:SF1">
    <property type="entry name" value="NUCLEOLAR PROTEIN 8"/>
    <property type="match status" value="1"/>
</dbReference>
<dbReference type="InterPro" id="IPR012677">
    <property type="entry name" value="Nucleotide-bd_a/b_plait_sf"/>
</dbReference>
<dbReference type="Proteomes" id="UP000623129">
    <property type="component" value="Unassembled WGS sequence"/>
</dbReference>
<comment type="caution">
    <text evidence="4">The sequence shown here is derived from an EMBL/GenBank/DDBJ whole genome shotgun (WGS) entry which is preliminary data.</text>
</comment>
<dbReference type="InterPro" id="IPR035979">
    <property type="entry name" value="RBD_domain_sf"/>
</dbReference>
<dbReference type="PANTHER" id="PTHR48029">
    <property type="entry name" value="NUCLEOLAR PROTEIN 8"/>
    <property type="match status" value="1"/>
</dbReference>